<name>A0ACA9SWK3_9GLOM</name>
<dbReference type="Proteomes" id="UP000789920">
    <property type="component" value="Unassembled WGS sequence"/>
</dbReference>
<feature type="non-terminal residue" evidence="1">
    <location>
        <position position="118"/>
    </location>
</feature>
<dbReference type="EMBL" id="CAJVQC010157975">
    <property type="protein sequence ID" value="CAG8847847.1"/>
    <property type="molecule type" value="Genomic_DNA"/>
</dbReference>
<feature type="non-terminal residue" evidence="1">
    <location>
        <position position="1"/>
    </location>
</feature>
<sequence>ELDKATVTRAFNEQLEWLIENGVESEREKAKYLKKQFQINHYNGYRDPWDYVSCTGTPAIGTRRTTSPARVLLLQTIIMVVGTRGTTSPATDHYNGWTRGTTSPARHSCYNPATTLQL</sequence>
<evidence type="ECO:0000313" key="1">
    <source>
        <dbReference type="EMBL" id="CAG8847847.1"/>
    </source>
</evidence>
<evidence type="ECO:0000313" key="2">
    <source>
        <dbReference type="Proteomes" id="UP000789920"/>
    </source>
</evidence>
<organism evidence="1 2">
    <name type="scientific">Racocetra persica</name>
    <dbReference type="NCBI Taxonomy" id="160502"/>
    <lineage>
        <taxon>Eukaryota</taxon>
        <taxon>Fungi</taxon>
        <taxon>Fungi incertae sedis</taxon>
        <taxon>Mucoromycota</taxon>
        <taxon>Glomeromycotina</taxon>
        <taxon>Glomeromycetes</taxon>
        <taxon>Diversisporales</taxon>
        <taxon>Gigasporaceae</taxon>
        <taxon>Racocetra</taxon>
    </lineage>
</organism>
<comment type="caution">
    <text evidence="1">The sequence shown here is derived from an EMBL/GenBank/DDBJ whole genome shotgun (WGS) entry which is preliminary data.</text>
</comment>
<keyword evidence="2" id="KW-1185">Reference proteome</keyword>
<protein>
    <submittedName>
        <fullName evidence="1">31196_t:CDS:1</fullName>
    </submittedName>
</protein>
<accession>A0ACA9SWK3</accession>
<proteinExistence type="predicted"/>
<gene>
    <name evidence="1" type="ORF">RPERSI_LOCUS34838</name>
</gene>
<reference evidence="1" key="1">
    <citation type="submission" date="2021-06" db="EMBL/GenBank/DDBJ databases">
        <authorList>
            <person name="Kallberg Y."/>
            <person name="Tangrot J."/>
            <person name="Rosling A."/>
        </authorList>
    </citation>
    <scope>NUCLEOTIDE SEQUENCE</scope>
    <source>
        <strain evidence="1">MA461A</strain>
    </source>
</reference>